<feature type="compositionally biased region" description="Low complexity" evidence="1">
    <location>
        <begin position="170"/>
        <end position="183"/>
    </location>
</feature>
<evidence type="ECO:0000313" key="3">
    <source>
        <dbReference type="Proteomes" id="UP000467841"/>
    </source>
</evidence>
<reference evidence="2" key="1">
    <citation type="submission" date="2020-01" db="EMBL/GenBank/DDBJ databases">
        <authorList>
            <person name="Mishra B."/>
        </authorList>
    </citation>
    <scope>NUCLEOTIDE SEQUENCE [LARGE SCALE GENOMIC DNA]</scope>
</reference>
<evidence type="ECO:0000313" key="2">
    <source>
        <dbReference type="EMBL" id="CAA7037609.1"/>
    </source>
</evidence>
<keyword evidence="3" id="KW-1185">Reference proteome</keyword>
<accession>A0A6D2JLT1</accession>
<proteinExistence type="predicted"/>
<gene>
    <name evidence="2" type="ORF">MERR_LOCUS24844</name>
</gene>
<name>A0A6D2JLT1_9BRAS</name>
<feature type="region of interest" description="Disordered" evidence="1">
    <location>
        <begin position="51"/>
        <end position="190"/>
    </location>
</feature>
<dbReference type="AlphaFoldDB" id="A0A6D2JLT1"/>
<sequence length="190" mass="22063">MDFIKTSSLRALIELTFQRKWNGLIWMSRKGVIAKRVKTVQRLYRESAPERADGWPRNECSALGQNQSVRLKSRPKFNPSGRTHITTRETMSRGRPSHTHNAAHDHAREPGNNASRPRNLTRVPRPMVPSEPGINVRVRPRNYRPFHHPSDPHGRPRNIRPRPFRHDNDPTSGRPSRPTVRTPRSTRSRF</sequence>
<feature type="compositionally biased region" description="Basic residues" evidence="1">
    <location>
        <begin position="138"/>
        <end position="147"/>
    </location>
</feature>
<protein>
    <submittedName>
        <fullName evidence="2">Uncharacterized protein</fullName>
    </submittedName>
</protein>
<evidence type="ECO:0000256" key="1">
    <source>
        <dbReference type="SAM" id="MobiDB-lite"/>
    </source>
</evidence>
<dbReference type="Proteomes" id="UP000467841">
    <property type="component" value="Unassembled WGS sequence"/>
</dbReference>
<comment type="caution">
    <text evidence="2">The sequence shown here is derived from an EMBL/GenBank/DDBJ whole genome shotgun (WGS) entry which is preliminary data.</text>
</comment>
<organism evidence="2 3">
    <name type="scientific">Microthlaspi erraticum</name>
    <dbReference type="NCBI Taxonomy" id="1685480"/>
    <lineage>
        <taxon>Eukaryota</taxon>
        <taxon>Viridiplantae</taxon>
        <taxon>Streptophyta</taxon>
        <taxon>Embryophyta</taxon>
        <taxon>Tracheophyta</taxon>
        <taxon>Spermatophyta</taxon>
        <taxon>Magnoliopsida</taxon>
        <taxon>eudicotyledons</taxon>
        <taxon>Gunneridae</taxon>
        <taxon>Pentapetalae</taxon>
        <taxon>rosids</taxon>
        <taxon>malvids</taxon>
        <taxon>Brassicales</taxon>
        <taxon>Brassicaceae</taxon>
        <taxon>Coluteocarpeae</taxon>
        <taxon>Microthlaspi</taxon>
    </lineage>
</organism>
<dbReference type="EMBL" id="CACVBM020001179">
    <property type="protein sequence ID" value="CAA7037609.1"/>
    <property type="molecule type" value="Genomic_DNA"/>
</dbReference>